<accession>A0A5P1UYI6</accession>
<dbReference type="PANTHER" id="PTHR37539:SF1">
    <property type="entry name" value="ER-BOUND OXYGENASE MPAB_MPAB'_RUBBER OXYGENASE CATALYTIC DOMAIN-CONTAINING PROTEIN"/>
    <property type="match status" value="1"/>
</dbReference>
<dbReference type="KEGG" id="asue:F2A31_14770"/>
<name>A0A5P1UYI6_9GAMM</name>
<dbReference type="Pfam" id="PF09995">
    <property type="entry name" value="MPAB_Lcp_cat"/>
    <property type="match status" value="1"/>
</dbReference>
<dbReference type="PANTHER" id="PTHR37539">
    <property type="entry name" value="SECRETED PROTEIN-RELATED"/>
    <property type="match status" value="1"/>
</dbReference>
<dbReference type="GO" id="GO:0016491">
    <property type="term" value="F:oxidoreductase activity"/>
    <property type="evidence" value="ECO:0007669"/>
    <property type="project" value="InterPro"/>
</dbReference>
<dbReference type="RefSeq" id="WP_150027280.1">
    <property type="nucleotide sequence ID" value="NZ_CP043909.1"/>
</dbReference>
<dbReference type="EMBL" id="CP043909">
    <property type="protein sequence ID" value="QER40890.1"/>
    <property type="molecule type" value="Genomic_DNA"/>
</dbReference>
<dbReference type="Proteomes" id="UP000325177">
    <property type="component" value="Chromosome"/>
</dbReference>
<feature type="domain" description="ER-bound oxygenase mpaB/mpaB'/Rubber oxygenase catalytic" evidence="1">
    <location>
        <begin position="131"/>
        <end position="351"/>
    </location>
</feature>
<gene>
    <name evidence="2" type="ORF">F2A31_14770</name>
</gene>
<organism evidence="2 3">
    <name type="scientific">Acinetobacter suaedae</name>
    <dbReference type="NCBI Taxonomy" id="2609668"/>
    <lineage>
        <taxon>Bacteria</taxon>
        <taxon>Pseudomonadati</taxon>
        <taxon>Pseudomonadota</taxon>
        <taxon>Gammaproteobacteria</taxon>
        <taxon>Moraxellales</taxon>
        <taxon>Moraxellaceae</taxon>
        <taxon>Acinetobacter</taxon>
    </lineage>
</organism>
<evidence type="ECO:0000259" key="1">
    <source>
        <dbReference type="Pfam" id="PF09995"/>
    </source>
</evidence>
<evidence type="ECO:0000313" key="2">
    <source>
        <dbReference type="EMBL" id="QER40890.1"/>
    </source>
</evidence>
<evidence type="ECO:0000313" key="3">
    <source>
        <dbReference type="Proteomes" id="UP000325177"/>
    </source>
</evidence>
<protein>
    <submittedName>
        <fullName evidence="2">DUF2236 domain-containing protein</fullName>
    </submittedName>
</protein>
<dbReference type="InterPro" id="IPR018713">
    <property type="entry name" value="MPAB/Lcp_cat_dom"/>
</dbReference>
<dbReference type="InterPro" id="IPR037473">
    <property type="entry name" value="Lcp-like"/>
</dbReference>
<reference evidence="2 3" key="1">
    <citation type="submission" date="2019-09" db="EMBL/GenBank/DDBJ databases">
        <title>Acinetobacter sp. C16S1 isolated from saline soil.</title>
        <authorList>
            <person name="Xu L."/>
            <person name="Sun J.-Q."/>
        </authorList>
    </citation>
    <scope>NUCLEOTIDE SEQUENCE [LARGE SCALE GENOMIC DNA]</scope>
    <source>
        <strain evidence="2 3">C16S1</strain>
    </source>
</reference>
<dbReference type="AlphaFoldDB" id="A0A5P1UYI6"/>
<sequence length="402" mass="47148">MLNLNKPKRLAPYEQMAQSSITSKVLSYFINQDIQPNYDEYLALNTALQSGDEPMDQVVQWMLQNPKQHRKYFETALYEGLDKLPHNIPELTHFFHLVEQKPVWYEQHKVDAAIKFTYRLGINNGLILRDLSLMTGYMYPGFNQPLILTGALKKQAGTRLAETTKWWVDITEPDGFTRFGKGFTSTIYVRFIHALVRHQLHKSEKWDAETWGLPINQYDQAMTNIAFSGVVLIGIRALGIFPNKQEVDSFLHFWKYAGWLMGIEEKWLVDQERDGWKLIYWMQFAHPQSDASSISLGSSLSKEPFERQYRYLRTFQQKLAYKQHLEITQFFIGRKKMKRLGLDAQSASWFAYYLILRNLTLYTSAKYIAPINQFLERNGRQLQKTGLSLYRKQSQQLASMHQ</sequence>
<proteinExistence type="predicted"/>
<keyword evidence="3" id="KW-1185">Reference proteome</keyword>